<dbReference type="InterPro" id="IPR057023">
    <property type="entry name" value="PTP-SAK"/>
</dbReference>
<protein>
    <submittedName>
        <fullName evidence="3">Phosphatases II</fullName>
    </submittedName>
</protein>
<evidence type="ECO:0000313" key="3">
    <source>
        <dbReference type="EMBL" id="ORX60903.1"/>
    </source>
</evidence>
<dbReference type="InterPro" id="IPR029021">
    <property type="entry name" value="Prot-tyrosine_phosphatase-like"/>
</dbReference>
<keyword evidence="1" id="KW-0378">Hydrolase</keyword>
<name>A0A1Y1VP22_9FUNG</name>
<evidence type="ECO:0000313" key="4">
    <source>
        <dbReference type="Proteomes" id="UP000193719"/>
    </source>
</evidence>
<feature type="domain" description="Tyrosine specific protein phosphatases" evidence="2">
    <location>
        <begin position="87"/>
        <end position="148"/>
    </location>
</feature>
<dbReference type="STRING" id="1754191.A0A1Y1VP22"/>
<dbReference type="FunFam" id="3.90.190.10:FF:000157">
    <property type="entry name" value="Protein-tyrosine phosphatase"/>
    <property type="match status" value="1"/>
</dbReference>
<dbReference type="EMBL" id="MCFH01000001">
    <property type="protein sequence ID" value="ORX60903.1"/>
    <property type="molecule type" value="Genomic_DNA"/>
</dbReference>
<comment type="caution">
    <text evidence="3">The sequence shown here is derived from an EMBL/GenBank/DDBJ whole genome shotgun (WGS) entry which is preliminary data.</text>
</comment>
<dbReference type="InterPro" id="IPR000387">
    <property type="entry name" value="Tyr_Pase_dom"/>
</dbReference>
<keyword evidence="4" id="KW-1185">Reference proteome</keyword>
<proteinExistence type="predicted"/>
<dbReference type="PROSITE" id="PS50056">
    <property type="entry name" value="TYR_PHOSPHATASE_2"/>
    <property type="match status" value="1"/>
</dbReference>
<dbReference type="OrthoDB" id="266663at2759"/>
<dbReference type="Proteomes" id="UP000193719">
    <property type="component" value="Unassembled WGS sequence"/>
</dbReference>
<evidence type="ECO:0000256" key="1">
    <source>
        <dbReference type="ARBA" id="ARBA00022801"/>
    </source>
</evidence>
<organism evidence="3 4">
    <name type="scientific">Piromyces finnis</name>
    <dbReference type="NCBI Taxonomy" id="1754191"/>
    <lineage>
        <taxon>Eukaryota</taxon>
        <taxon>Fungi</taxon>
        <taxon>Fungi incertae sedis</taxon>
        <taxon>Chytridiomycota</taxon>
        <taxon>Chytridiomycota incertae sedis</taxon>
        <taxon>Neocallimastigomycetes</taxon>
        <taxon>Neocallimastigales</taxon>
        <taxon>Neocallimastigaceae</taxon>
        <taxon>Piromyces</taxon>
    </lineage>
</organism>
<feature type="non-terminal residue" evidence="3">
    <location>
        <position position="1"/>
    </location>
</feature>
<evidence type="ECO:0000259" key="2">
    <source>
        <dbReference type="PROSITE" id="PS50056"/>
    </source>
</evidence>
<dbReference type="AlphaFoldDB" id="A0A1Y1VP22"/>
<sequence length="175" mass="19576">GRLALSSCPGKKVRLHSGPLNGRAAISRDLDLDFKRLKSFNISTIVCCLNDAELSYLGAPWKLYSEKAKRYGLEILRLPIIEGSSPESIVEVDRLMDKMVATAKEGKNMLCHCRGGIGRAGLIACCYLLKYGYTKRPSDAIKIVRAQRSPHAIETRKQEDFIASYSSWIRNEIKN</sequence>
<dbReference type="Pfam" id="PF22784">
    <property type="entry name" value="PTP-SAK"/>
    <property type="match status" value="1"/>
</dbReference>
<dbReference type="SUPFAM" id="SSF52799">
    <property type="entry name" value="(Phosphotyrosine protein) phosphatases II"/>
    <property type="match status" value="1"/>
</dbReference>
<accession>A0A1Y1VP22</accession>
<dbReference type="PANTHER" id="PTHR23339">
    <property type="entry name" value="TYROSINE SPECIFIC PROTEIN PHOSPHATASE AND DUAL SPECIFICITY PROTEIN PHOSPHATASE"/>
    <property type="match status" value="1"/>
</dbReference>
<dbReference type="InterPro" id="IPR050561">
    <property type="entry name" value="PTP"/>
</dbReference>
<reference evidence="3 4" key="1">
    <citation type="submission" date="2016-08" db="EMBL/GenBank/DDBJ databases">
        <title>Genomes of anaerobic fungi encode conserved fungal cellulosomes for biomass hydrolysis.</title>
        <authorList>
            <consortium name="DOE Joint Genome Institute"/>
            <person name="Haitjema C.H."/>
            <person name="Gilmore S.P."/>
            <person name="Henske J.K."/>
            <person name="Solomon K.V."/>
            <person name="De Groot R."/>
            <person name="Kuo A."/>
            <person name="Mondo S.J."/>
            <person name="Salamov A.A."/>
            <person name="Labutti K."/>
            <person name="Zhao Z."/>
            <person name="Chiniquy J."/>
            <person name="Barry K."/>
            <person name="Brewer H.M."/>
            <person name="Purvine S.O."/>
            <person name="Wright A.T."/>
            <person name="Boxma B."/>
            <person name="Van Alen T."/>
            <person name="Hackstein J.H."/>
            <person name="Baker S.E."/>
            <person name="Grigoriev I.V."/>
            <person name="O'Malley M.A."/>
        </authorList>
    </citation>
    <scope>NUCLEOTIDE SEQUENCE [LARGE SCALE GENOMIC DNA]</scope>
    <source>
        <strain evidence="4">finn</strain>
    </source>
</reference>
<dbReference type="GO" id="GO:0016791">
    <property type="term" value="F:phosphatase activity"/>
    <property type="evidence" value="ECO:0007669"/>
    <property type="project" value="UniProtKB-ARBA"/>
</dbReference>
<reference evidence="3 4" key="2">
    <citation type="submission" date="2016-08" db="EMBL/GenBank/DDBJ databases">
        <title>Pervasive Adenine N6-methylation of Active Genes in Fungi.</title>
        <authorList>
            <consortium name="DOE Joint Genome Institute"/>
            <person name="Mondo S.J."/>
            <person name="Dannebaum R.O."/>
            <person name="Kuo R.C."/>
            <person name="Labutti K."/>
            <person name="Haridas S."/>
            <person name="Kuo A."/>
            <person name="Salamov A."/>
            <person name="Ahrendt S.R."/>
            <person name="Lipzen A."/>
            <person name="Sullivan W."/>
            <person name="Andreopoulos W.B."/>
            <person name="Clum A."/>
            <person name="Lindquist E."/>
            <person name="Daum C."/>
            <person name="Ramamoorthy G.K."/>
            <person name="Gryganskyi A."/>
            <person name="Culley D."/>
            <person name="Magnuson J.K."/>
            <person name="James T.Y."/>
            <person name="O'Malley M.A."/>
            <person name="Stajich J.E."/>
            <person name="Spatafora J.W."/>
            <person name="Visel A."/>
            <person name="Grigoriev I.V."/>
        </authorList>
    </citation>
    <scope>NUCLEOTIDE SEQUENCE [LARGE SCALE GENOMIC DNA]</scope>
    <source>
        <strain evidence="4">finn</strain>
    </source>
</reference>
<dbReference type="Gene3D" id="3.90.190.10">
    <property type="entry name" value="Protein tyrosine phosphatase superfamily"/>
    <property type="match status" value="1"/>
</dbReference>
<gene>
    <name evidence="3" type="ORF">BCR36DRAFT_272985</name>
</gene>